<organism evidence="1 2">
    <name type="scientific">Cladobotryum mycophilum</name>
    <dbReference type="NCBI Taxonomy" id="491253"/>
    <lineage>
        <taxon>Eukaryota</taxon>
        <taxon>Fungi</taxon>
        <taxon>Dikarya</taxon>
        <taxon>Ascomycota</taxon>
        <taxon>Pezizomycotina</taxon>
        <taxon>Sordariomycetes</taxon>
        <taxon>Hypocreomycetidae</taxon>
        <taxon>Hypocreales</taxon>
        <taxon>Hypocreaceae</taxon>
        <taxon>Cladobotryum</taxon>
    </lineage>
</organism>
<keyword evidence="2" id="KW-1185">Reference proteome</keyword>
<comment type="caution">
    <text evidence="1">The sequence shown here is derived from an EMBL/GenBank/DDBJ whole genome shotgun (WGS) entry which is preliminary data.</text>
</comment>
<accession>A0ABR0SQ44</accession>
<name>A0ABR0SQ44_9HYPO</name>
<protein>
    <submittedName>
        <fullName evidence="1">Uncharacterized protein</fullName>
    </submittedName>
</protein>
<evidence type="ECO:0000313" key="1">
    <source>
        <dbReference type="EMBL" id="KAK5994022.1"/>
    </source>
</evidence>
<proteinExistence type="predicted"/>
<sequence length="51" mass="5813">MNCLEPPRNATALRVLLIPALEMDRERSLSNQTAVDNLKRLLKNLDCDFSI</sequence>
<reference evidence="1 2" key="1">
    <citation type="submission" date="2024-01" db="EMBL/GenBank/DDBJ databases">
        <title>Complete genome of Cladobotryum mycophilum ATHUM6906.</title>
        <authorList>
            <person name="Christinaki A.C."/>
            <person name="Myridakis A.I."/>
            <person name="Kouvelis V.N."/>
        </authorList>
    </citation>
    <scope>NUCLEOTIDE SEQUENCE [LARGE SCALE GENOMIC DNA]</scope>
    <source>
        <strain evidence="1 2">ATHUM6906</strain>
    </source>
</reference>
<dbReference type="Proteomes" id="UP001338125">
    <property type="component" value="Unassembled WGS sequence"/>
</dbReference>
<evidence type="ECO:0000313" key="2">
    <source>
        <dbReference type="Proteomes" id="UP001338125"/>
    </source>
</evidence>
<gene>
    <name evidence="1" type="ORF">PT974_07462</name>
</gene>
<dbReference type="EMBL" id="JAVFKD010000012">
    <property type="protein sequence ID" value="KAK5994022.1"/>
    <property type="molecule type" value="Genomic_DNA"/>
</dbReference>